<comment type="caution">
    <text evidence="1">The sequence shown here is derived from an EMBL/GenBank/DDBJ whole genome shotgun (WGS) entry which is preliminary data.</text>
</comment>
<evidence type="ECO:0000313" key="1">
    <source>
        <dbReference type="EMBL" id="EFG85777.1"/>
    </source>
</evidence>
<organism evidence="1 2">
    <name type="scientific">Novacetimonas hansenii ATCC 23769</name>
    <dbReference type="NCBI Taxonomy" id="714995"/>
    <lineage>
        <taxon>Bacteria</taxon>
        <taxon>Pseudomonadati</taxon>
        <taxon>Pseudomonadota</taxon>
        <taxon>Alphaproteobacteria</taxon>
        <taxon>Acetobacterales</taxon>
        <taxon>Acetobacteraceae</taxon>
        <taxon>Novacetimonas</taxon>
    </lineage>
</organism>
<accession>D5QAQ4</accession>
<evidence type="ECO:0000313" key="2">
    <source>
        <dbReference type="Proteomes" id="UP000006468"/>
    </source>
</evidence>
<reference evidence="1 2" key="1">
    <citation type="journal article" date="2010" name="J. Bacteriol.">
        <title>Genome sequence of a cellulose-producing bacterium, Gluconacetobacter hansenii ATCC 23769.</title>
        <authorList>
            <person name="Iyer P.R."/>
            <person name="Geib S.M."/>
            <person name="Catchmark J."/>
            <person name="Kao T.H."/>
            <person name="Tien M."/>
        </authorList>
    </citation>
    <scope>NUCLEOTIDE SEQUENCE [LARGE SCALE GENOMIC DNA]</scope>
    <source>
        <strain evidence="1 2">ATCC 23769</strain>
    </source>
</reference>
<protein>
    <submittedName>
        <fullName evidence="1">Uncharacterized protein</fullName>
    </submittedName>
</protein>
<dbReference type="AlphaFoldDB" id="D5QAQ4"/>
<proteinExistence type="predicted"/>
<gene>
    <name evidence="1" type="ORF">GXY_00873</name>
</gene>
<dbReference type="EMBL" id="ADTV01000003">
    <property type="protein sequence ID" value="EFG85777.1"/>
    <property type="molecule type" value="Genomic_DNA"/>
</dbReference>
<dbReference type="Proteomes" id="UP000006468">
    <property type="component" value="Chromosome"/>
</dbReference>
<dbReference type="HOGENOM" id="CLU_2734755_0_0_5"/>
<name>D5QAQ4_NOVHA</name>
<sequence>MSIMADVYKQIATRDETGGDENVLLLFAADVAVDFRAQGNFSDLGCIPCHDFSPFPAMKATNLHIHEAFER</sequence>